<comment type="caution">
    <text evidence="1">The sequence shown here is derived from an EMBL/GenBank/DDBJ whole genome shotgun (WGS) entry which is preliminary data.</text>
</comment>
<accession>A0A0F9NPG4</accession>
<gene>
    <name evidence="1" type="ORF">LCGC14_0941880</name>
</gene>
<dbReference type="AlphaFoldDB" id="A0A0F9NPG4"/>
<reference evidence="1" key="1">
    <citation type="journal article" date="2015" name="Nature">
        <title>Complex archaea that bridge the gap between prokaryotes and eukaryotes.</title>
        <authorList>
            <person name="Spang A."/>
            <person name="Saw J.H."/>
            <person name="Jorgensen S.L."/>
            <person name="Zaremba-Niedzwiedzka K."/>
            <person name="Martijn J."/>
            <person name="Lind A.E."/>
            <person name="van Eijk R."/>
            <person name="Schleper C."/>
            <person name="Guy L."/>
            <person name="Ettema T.J."/>
        </authorList>
    </citation>
    <scope>NUCLEOTIDE SEQUENCE</scope>
</reference>
<proteinExistence type="predicted"/>
<protein>
    <submittedName>
        <fullName evidence="1">Uncharacterized protein</fullName>
    </submittedName>
</protein>
<sequence>MSEKGSWKWVKKPKNRLLPYLALTLGFVFGIVVGTQSNKGPYKQAIESEQAWAEEAVEAWTVIQLFPNALRDRRAMCNGIREIEVCSYLMLQLESNIRRLIFKRMPEELRLENEPMSELRRHSTVDRRARV</sequence>
<dbReference type="EMBL" id="LAZR01003300">
    <property type="protein sequence ID" value="KKN19804.1"/>
    <property type="molecule type" value="Genomic_DNA"/>
</dbReference>
<organism evidence="1">
    <name type="scientific">marine sediment metagenome</name>
    <dbReference type="NCBI Taxonomy" id="412755"/>
    <lineage>
        <taxon>unclassified sequences</taxon>
        <taxon>metagenomes</taxon>
        <taxon>ecological metagenomes</taxon>
    </lineage>
</organism>
<name>A0A0F9NPG4_9ZZZZ</name>
<evidence type="ECO:0000313" key="1">
    <source>
        <dbReference type="EMBL" id="KKN19804.1"/>
    </source>
</evidence>